<feature type="compositionally biased region" description="Polar residues" evidence="8">
    <location>
        <begin position="110"/>
        <end position="120"/>
    </location>
</feature>
<feature type="compositionally biased region" description="Basic and acidic residues" evidence="8">
    <location>
        <begin position="705"/>
        <end position="714"/>
    </location>
</feature>
<keyword evidence="7" id="KW-0539">Nucleus</keyword>
<keyword evidence="3" id="KW-0862">Zinc</keyword>
<dbReference type="GO" id="GO:0003677">
    <property type="term" value="F:DNA binding"/>
    <property type="evidence" value="ECO:0007669"/>
    <property type="project" value="UniProtKB-KW"/>
</dbReference>
<dbReference type="GO" id="GO:0008270">
    <property type="term" value="F:zinc ion binding"/>
    <property type="evidence" value="ECO:0007669"/>
    <property type="project" value="InterPro"/>
</dbReference>
<dbReference type="CDD" id="cd15486">
    <property type="entry name" value="ZIP_Sip4"/>
    <property type="match status" value="1"/>
</dbReference>
<comment type="subcellular location">
    <subcellularLocation>
        <location evidence="1">Nucleus</location>
    </subcellularLocation>
</comment>
<dbReference type="GO" id="GO:0006351">
    <property type="term" value="P:DNA-templated transcription"/>
    <property type="evidence" value="ECO:0007669"/>
    <property type="project" value="InterPro"/>
</dbReference>
<evidence type="ECO:0000256" key="5">
    <source>
        <dbReference type="ARBA" id="ARBA00023125"/>
    </source>
</evidence>
<evidence type="ECO:0000256" key="4">
    <source>
        <dbReference type="ARBA" id="ARBA00023015"/>
    </source>
</evidence>
<feature type="non-terminal residue" evidence="10">
    <location>
        <position position="1"/>
    </location>
</feature>
<dbReference type="PANTHER" id="PTHR31313">
    <property type="entry name" value="TY1 ENHANCER ACTIVATOR"/>
    <property type="match status" value="1"/>
</dbReference>
<dbReference type="SMART" id="SM00066">
    <property type="entry name" value="GAL4"/>
    <property type="match status" value="1"/>
</dbReference>
<dbReference type="InterPro" id="IPR007219">
    <property type="entry name" value="XnlR_reg_dom"/>
</dbReference>
<feature type="domain" description="Zn(2)-C6 fungal-type" evidence="9">
    <location>
        <begin position="14"/>
        <end position="44"/>
    </location>
</feature>
<evidence type="ECO:0000256" key="6">
    <source>
        <dbReference type="ARBA" id="ARBA00023163"/>
    </source>
</evidence>
<feature type="compositionally biased region" description="Low complexity" evidence="8">
    <location>
        <begin position="763"/>
        <end position="788"/>
    </location>
</feature>
<dbReference type="InterPro" id="IPR036864">
    <property type="entry name" value="Zn2-C6_fun-type_DNA-bd_sf"/>
</dbReference>
<keyword evidence="11" id="KW-1185">Reference proteome</keyword>
<feature type="compositionally biased region" description="Polar residues" evidence="8">
    <location>
        <begin position="721"/>
        <end position="730"/>
    </location>
</feature>
<dbReference type="PROSITE" id="PS50048">
    <property type="entry name" value="ZN2_CY6_FUNGAL_2"/>
    <property type="match status" value="1"/>
</dbReference>
<keyword evidence="5" id="KW-0238">DNA-binding</keyword>
<dbReference type="CDD" id="cd12148">
    <property type="entry name" value="fungal_TF_MHR"/>
    <property type="match status" value="1"/>
</dbReference>
<dbReference type="Proteomes" id="UP000780801">
    <property type="component" value="Unassembled WGS sequence"/>
</dbReference>
<dbReference type="GO" id="GO:0005634">
    <property type="term" value="C:nucleus"/>
    <property type="evidence" value="ECO:0007669"/>
    <property type="project" value="UniProtKB-SubCell"/>
</dbReference>
<dbReference type="InterPro" id="IPR051615">
    <property type="entry name" value="Transcr_Regulatory_Elem"/>
</dbReference>
<evidence type="ECO:0000313" key="10">
    <source>
        <dbReference type="EMBL" id="KAF9582311.1"/>
    </source>
</evidence>
<dbReference type="OrthoDB" id="39175at2759"/>
<comment type="caution">
    <text evidence="10">The sequence shown here is derived from an EMBL/GenBank/DDBJ whole genome shotgun (WGS) entry which is preliminary data.</text>
</comment>
<evidence type="ECO:0000256" key="2">
    <source>
        <dbReference type="ARBA" id="ARBA00022723"/>
    </source>
</evidence>
<feature type="compositionally biased region" description="Low complexity" evidence="8">
    <location>
        <begin position="686"/>
        <end position="703"/>
    </location>
</feature>
<proteinExistence type="predicted"/>
<dbReference type="GO" id="GO:0000981">
    <property type="term" value="F:DNA-binding transcription factor activity, RNA polymerase II-specific"/>
    <property type="evidence" value="ECO:0007669"/>
    <property type="project" value="InterPro"/>
</dbReference>
<keyword evidence="2" id="KW-0479">Metal-binding</keyword>
<dbReference type="AlphaFoldDB" id="A0A9P6KEV5"/>
<dbReference type="SMART" id="SM00906">
    <property type="entry name" value="Fungal_trans"/>
    <property type="match status" value="1"/>
</dbReference>
<evidence type="ECO:0000256" key="1">
    <source>
        <dbReference type="ARBA" id="ARBA00004123"/>
    </source>
</evidence>
<dbReference type="SUPFAM" id="SSF57701">
    <property type="entry name" value="Zn2/Cys6 DNA-binding domain"/>
    <property type="match status" value="1"/>
</dbReference>
<keyword evidence="6" id="KW-0804">Transcription</keyword>
<dbReference type="Pfam" id="PF04082">
    <property type="entry name" value="Fungal_trans"/>
    <property type="match status" value="1"/>
</dbReference>
<dbReference type="EMBL" id="JAABOA010001098">
    <property type="protein sequence ID" value="KAF9582311.1"/>
    <property type="molecule type" value="Genomic_DNA"/>
</dbReference>
<sequence length="837" mass="93416">MLSPYDTLLSIVFPSDTCRRKKVRCDGLQPSCTNCTTFGFQCTFNDSAKKRGPPKGYIEALENRLHRMENLLGGLVQSGVADRSKLDMDSWKEEPDDDVDILDSLPGPGASSSESPTTDAATYYSHSPDPEEEDILAFDKDARIKINALSDSMDSMALDDGGIVRYLGNSSGIDLLQKNQLLKNGYLMVPVKFKDHQDWLMQKEIALAQLTSEMPLPPRDLADHLIELYFTFVHPNLPIVHKPTFMRQYQNPDPEKRPPMVLLNAIFAIASRFSEHPEIIGDDHDPDAFGDEYFSRAKRIIDIEYELPRQAVIQALLMMVLYRFTSVKSGGRVWVMLGMATRMAQDLGMHRSSARWQLPPLETEIRKRLWWACYIMDRWVSAAMGRPMAIDDTDCDVEYPSAVEHDWAEYDEATSSPRENGDKSKSEQPLMLRYFIESIKLSRILGQILRRVYAATTRNHGPSQVSSAVAELDTMLTKWLLALPADLKYDHQAVAAGTVSINRWAATIHSSYYSVLILLHRPYMVPTSLTKTKLSESMPSFNICVSAANSITYLTDLLTEDDSIKFAWNFTTFEAFTASLIHLTNSASLDNRLQTQARKNLVKSIAQMKRLGTRWFNAAKFSVVLEDLMCAHLNFEEYKPEGRSMEPVIITKFGETNSNYPIILRDQNHPSGGTLLYAPKSYIAPTTPTSTTSTPGSSPATSAIHHPEHHEIKQEPGISESPLSKESTPGQCGDGGSPSSQERNTTPSNSISKPAKKSRKAPSQRNSLLFQSSPSSSPSPTSISQNISAIPGSGTPSEAPLFAFSSLTTPGMFVQGQAFMDYEQMVSQHQQQLQHQQ</sequence>
<protein>
    <recommendedName>
        <fullName evidence="9">Zn(2)-C6 fungal-type domain-containing protein</fullName>
    </recommendedName>
</protein>
<accession>A0A9P6KEV5</accession>
<feature type="region of interest" description="Disordered" evidence="8">
    <location>
        <begin position="87"/>
        <end position="130"/>
    </location>
</feature>
<feature type="region of interest" description="Disordered" evidence="8">
    <location>
        <begin position="686"/>
        <end position="802"/>
    </location>
</feature>
<evidence type="ECO:0000256" key="3">
    <source>
        <dbReference type="ARBA" id="ARBA00022833"/>
    </source>
</evidence>
<evidence type="ECO:0000256" key="8">
    <source>
        <dbReference type="SAM" id="MobiDB-lite"/>
    </source>
</evidence>
<evidence type="ECO:0000313" key="11">
    <source>
        <dbReference type="Proteomes" id="UP000780801"/>
    </source>
</evidence>
<feature type="compositionally biased region" description="Polar residues" evidence="8">
    <location>
        <begin position="737"/>
        <end position="749"/>
    </location>
</feature>
<dbReference type="Gene3D" id="4.10.240.10">
    <property type="entry name" value="Zn(2)-C6 fungal-type DNA-binding domain"/>
    <property type="match status" value="1"/>
</dbReference>
<organism evidence="10 11">
    <name type="scientific">Lunasporangiospora selenospora</name>
    <dbReference type="NCBI Taxonomy" id="979761"/>
    <lineage>
        <taxon>Eukaryota</taxon>
        <taxon>Fungi</taxon>
        <taxon>Fungi incertae sedis</taxon>
        <taxon>Mucoromycota</taxon>
        <taxon>Mortierellomycotina</taxon>
        <taxon>Mortierellomycetes</taxon>
        <taxon>Mortierellales</taxon>
        <taxon>Mortierellaceae</taxon>
        <taxon>Lunasporangiospora</taxon>
    </lineage>
</organism>
<dbReference type="PANTHER" id="PTHR31313:SF81">
    <property type="entry name" value="TY1 ENHANCER ACTIVATOR"/>
    <property type="match status" value="1"/>
</dbReference>
<evidence type="ECO:0000259" key="9">
    <source>
        <dbReference type="PROSITE" id="PS50048"/>
    </source>
</evidence>
<name>A0A9P6KEV5_9FUNG</name>
<dbReference type="InterPro" id="IPR001138">
    <property type="entry name" value="Zn2Cys6_DnaBD"/>
</dbReference>
<keyword evidence="4" id="KW-0805">Transcription regulation</keyword>
<dbReference type="Pfam" id="PF00172">
    <property type="entry name" value="Zn_clus"/>
    <property type="match status" value="1"/>
</dbReference>
<evidence type="ECO:0000256" key="7">
    <source>
        <dbReference type="ARBA" id="ARBA00023242"/>
    </source>
</evidence>
<dbReference type="CDD" id="cd00067">
    <property type="entry name" value="GAL4"/>
    <property type="match status" value="1"/>
</dbReference>
<reference evidence="10" key="1">
    <citation type="journal article" date="2020" name="Fungal Divers.">
        <title>Resolving the Mortierellaceae phylogeny through synthesis of multi-gene phylogenetics and phylogenomics.</title>
        <authorList>
            <person name="Vandepol N."/>
            <person name="Liber J."/>
            <person name="Desiro A."/>
            <person name="Na H."/>
            <person name="Kennedy M."/>
            <person name="Barry K."/>
            <person name="Grigoriev I.V."/>
            <person name="Miller A.N."/>
            <person name="O'Donnell K."/>
            <person name="Stajich J.E."/>
            <person name="Bonito G."/>
        </authorList>
    </citation>
    <scope>NUCLEOTIDE SEQUENCE</scope>
    <source>
        <strain evidence="10">KOD1015</strain>
    </source>
</reference>
<gene>
    <name evidence="10" type="ORF">BGW38_000360</name>
</gene>